<protein>
    <submittedName>
        <fullName evidence="1">Uncharacterized protein</fullName>
    </submittedName>
</protein>
<gene>
    <name evidence="1" type="ORF">PY01191</name>
</gene>
<proteinExistence type="predicted"/>
<name>Q7RQB0_PLAYO</name>
<keyword evidence="2" id="KW-1185">Reference proteome</keyword>
<reference evidence="1 2" key="1">
    <citation type="journal article" date="2002" name="Nature">
        <title>Genome sequence and comparative analysis of the model rodent malaria parasite Plasmodium yoelii yoelii.</title>
        <authorList>
            <person name="Carlton J.M."/>
            <person name="Angiuoli S.V."/>
            <person name="Suh B.B."/>
            <person name="Kooij T.W."/>
            <person name="Pertea M."/>
            <person name="Silva J.C."/>
            <person name="Ermolaeva M.D."/>
            <person name="Allen J.E."/>
            <person name="Selengut J.D."/>
            <person name="Koo H.L."/>
            <person name="Peterson J.D."/>
            <person name="Pop M."/>
            <person name="Kosack D.S."/>
            <person name="Shumway M.F."/>
            <person name="Bidwell S.L."/>
            <person name="Shallom S.J."/>
            <person name="van Aken S.E."/>
            <person name="Riedmuller S.B."/>
            <person name="Feldblyum T.V."/>
            <person name="Cho J.K."/>
            <person name="Quackenbush J."/>
            <person name="Sedegah M."/>
            <person name="Shoaibi A."/>
            <person name="Cummings L.M."/>
            <person name="Florens L."/>
            <person name="Yates J.R."/>
            <person name="Raine J.D."/>
            <person name="Sinden R.E."/>
            <person name="Harris M.A."/>
            <person name="Cunningham D.A."/>
            <person name="Preiser P.R."/>
            <person name="Bergman L.W."/>
            <person name="Vaidya A.B."/>
            <person name="van Lin L.H."/>
            <person name="Janse C.J."/>
            <person name="Waters A.P."/>
            <person name="Smith H.O."/>
            <person name="White O.R."/>
            <person name="Salzberg S.L."/>
            <person name="Venter J.C."/>
            <person name="Fraser C.M."/>
            <person name="Hoffman S.L."/>
            <person name="Gardner M.J."/>
            <person name="Carucci D.J."/>
        </authorList>
    </citation>
    <scope>NUCLEOTIDE SEQUENCE [LARGE SCALE GENOMIC DNA]</scope>
    <source>
        <strain evidence="1 2">17XNL</strain>
    </source>
</reference>
<dbReference type="InParanoid" id="Q7RQB0"/>
<evidence type="ECO:0000313" key="1">
    <source>
        <dbReference type="EMBL" id="EAA20481.1"/>
    </source>
</evidence>
<dbReference type="AlphaFoldDB" id="Q7RQB0"/>
<organism evidence="1 2">
    <name type="scientific">Plasmodium yoelii yoelii</name>
    <dbReference type="NCBI Taxonomy" id="73239"/>
    <lineage>
        <taxon>Eukaryota</taxon>
        <taxon>Sar</taxon>
        <taxon>Alveolata</taxon>
        <taxon>Apicomplexa</taxon>
        <taxon>Aconoidasida</taxon>
        <taxon>Haemosporida</taxon>
        <taxon>Plasmodiidae</taxon>
        <taxon>Plasmodium</taxon>
        <taxon>Plasmodium (Vinckeia)</taxon>
    </lineage>
</organism>
<comment type="caution">
    <text evidence="1">The sequence shown here is derived from an EMBL/GenBank/DDBJ whole genome shotgun (WGS) entry which is preliminary data.</text>
</comment>
<sequence>MVYREIDQILELTWGEWELQEIIYYDFFPLPPEPNDKWSDGGMYLIGINYKVLFGGNIYGREDKLR</sequence>
<dbReference type="Proteomes" id="UP000008553">
    <property type="component" value="Unassembled WGS sequence"/>
</dbReference>
<dbReference type="PaxDb" id="73239-Q7RQB0"/>
<dbReference type="EMBL" id="AABL01000312">
    <property type="protein sequence ID" value="EAA20481.1"/>
    <property type="molecule type" value="Genomic_DNA"/>
</dbReference>
<accession>Q7RQB0</accession>
<evidence type="ECO:0000313" key="2">
    <source>
        <dbReference type="Proteomes" id="UP000008553"/>
    </source>
</evidence>